<keyword evidence="6" id="KW-1185">Reference proteome</keyword>
<gene>
    <name evidence="5" type="primary">PSD2</name>
    <name evidence="5" type="ORF">SNAT2548_LOCUS18284</name>
</gene>
<accession>A0A812PBT9</accession>
<evidence type="ECO:0000256" key="1">
    <source>
        <dbReference type="ARBA" id="ARBA00022793"/>
    </source>
</evidence>
<dbReference type="Gene3D" id="3.10.290.10">
    <property type="entry name" value="RNA-binding S4 domain"/>
    <property type="match status" value="1"/>
</dbReference>
<dbReference type="PROSITE" id="PS50889">
    <property type="entry name" value="S4"/>
    <property type="match status" value="1"/>
</dbReference>
<dbReference type="AlphaFoldDB" id="A0A812PBT9"/>
<dbReference type="GO" id="GO:0003723">
    <property type="term" value="F:RNA binding"/>
    <property type="evidence" value="ECO:0007669"/>
    <property type="project" value="UniProtKB-KW"/>
</dbReference>
<evidence type="ECO:0000256" key="2">
    <source>
        <dbReference type="ARBA" id="ARBA00023239"/>
    </source>
</evidence>
<dbReference type="GO" id="GO:0008654">
    <property type="term" value="P:phospholipid biosynthetic process"/>
    <property type="evidence" value="ECO:0007669"/>
    <property type="project" value="InterPro"/>
</dbReference>
<keyword evidence="1" id="KW-0210">Decarboxylase</keyword>
<sequence length="825" mass="92904">MVMRADARPSVQASSGSSSFSMLGRASAAALCALVATVAGRRSHQRAEKVVVRIFPTRVRSRQKTMRRLEPFGEMPAWSRKPLLRKRLKQPWRKRPSPKLSMKGRYWIERSRVSCHYNVKISQLTKYVLRAFKEGRKHPIDTLMQILESRLDNFVWRVGLAPTMAAARWMVRENHIQIRHARKEDDWRAPRWVTTNVPSTLLMLGDQIRVRPKKSSQGLAKKHQEEDGEVDVPDHLEWDREALYGRYNDVCDSNQLGMNVCEDFLLYKFLGPTGVRQRHIRWFEGTTIPIPKIYNGGRIRPTPENILNMKKGAGMRKRGRTRPPSLWGMKGGKQRNDPWEYGSKVKVEISINDNVHMLKRYTARKMLIPVEDMILVYQGKLDFVIQKALGWTARHAGRHTGAQADNGCNASILLMFAMGMRQVQHLQTHLNVLREVFDLQSRGVRDVKVEGANFANALYRQTHEVCLAPGKDWRANCYSEHFSGRDRHACIAYHSILIAALMPEENGSLNTTESSFRYNRHAGASACGKGSEDGLLYVLNRETGKVFEEVIPGPVWSILKGLYATTACGIVPAHPLRCCLRRLTQHAGRKMRSTSSKKDVQKFIHVYNIDMDEVLLPLSEFHSMNDFFTRELKPSARPIHSPQDASVFVSSADCRAIVFPNFEEAARVWIKGSKFSLAELLGSSAAAEPFLRKSGCSVAVLRLAPQDYHRFHFPCGPGQVLSQNCLSGEYYSVNPVAINNSSVDVLTENCRSVSLLQHAGFGLVAFVAVGATLVGSVELLRKVGSDFQKGDCYGYFQYGGSTCVVLTEPGAVQWDTDLTLVSGSD</sequence>
<dbReference type="OrthoDB" id="413738at2759"/>
<feature type="region of interest" description="Disordered" evidence="4">
    <location>
        <begin position="313"/>
        <end position="334"/>
    </location>
</feature>
<keyword evidence="3" id="KW-0694">RNA-binding</keyword>
<dbReference type="Proteomes" id="UP000604046">
    <property type="component" value="Unassembled WGS sequence"/>
</dbReference>
<evidence type="ECO:0000313" key="6">
    <source>
        <dbReference type="Proteomes" id="UP000604046"/>
    </source>
</evidence>
<name>A0A812PBT9_9DINO</name>
<evidence type="ECO:0000256" key="4">
    <source>
        <dbReference type="SAM" id="MobiDB-lite"/>
    </source>
</evidence>
<dbReference type="EMBL" id="CAJNDS010002140">
    <property type="protein sequence ID" value="CAE7348207.1"/>
    <property type="molecule type" value="Genomic_DNA"/>
</dbReference>
<dbReference type="SUPFAM" id="SSF55174">
    <property type="entry name" value="Alpha-L RNA-binding motif"/>
    <property type="match status" value="1"/>
</dbReference>
<dbReference type="PANTHER" id="PTHR10067:SF17">
    <property type="entry name" value="PHOSPHATIDYLSERINE DECARBOXYLASE PROENZYME 2"/>
    <property type="match status" value="1"/>
</dbReference>
<reference evidence="5" key="1">
    <citation type="submission" date="2021-02" db="EMBL/GenBank/DDBJ databases">
        <authorList>
            <person name="Dougan E. K."/>
            <person name="Rhodes N."/>
            <person name="Thang M."/>
            <person name="Chan C."/>
        </authorList>
    </citation>
    <scope>NUCLEOTIDE SEQUENCE</scope>
</reference>
<evidence type="ECO:0000256" key="3">
    <source>
        <dbReference type="PROSITE-ProRule" id="PRU00182"/>
    </source>
</evidence>
<dbReference type="CDD" id="cd00165">
    <property type="entry name" value="S4"/>
    <property type="match status" value="1"/>
</dbReference>
<dbReference type="InterPro" id="IPR003817">
    <property type="entry name" value="PS_Dcarbxylase"/>
</dbReference>
<comment type="caution">
    <text evidence="5">The sequence shown here is derived from an EMBL/GenBank/DDBJ whole genome shotgun (WGS) entry which is preliminary data.</text>
</comment>
<dbReference type="Gene3D" id="1.10.1050.10">
    <property type="entry name" value="Ribosomal Protein S4 Delta 41, Chain A, domain 1"/>
    <property type="match status" value="1"/>
</dbReference>
<dbReference type="GO" id="GO:0004609">
    <property type="term" value="F:phosphatidylserine decarboxylase activity"/>
    <property type="evidence" value="ECO:0007669"/>
    <property type="project" value="InterPro"/>
</dbReference>
<proteinExistence type="predicted"/>
<dbReference type="PANTHER" id="PTHR10067">
    <property type="entry name" value="PHOSPHATIDYLSERINE DECARBOXYLASE"/>
    <property type="match status" value="1"/>
</dbReference>
<dbReference type="Pfam" id="PF02666">
    <property type="entry name" value="PS_Dcarbxylase"/>
    <property type="match status" value="1"/>
</dbReference>
<keyword evidence="2" id="KW-0456">Lyase</keyword>
<protein>
    <submittedName>
        <fullName evidence="5">PSD2 protein</fullName>
    </submittedName>
</protein>
<organism evidence="5 6">
    <name type="scientific">Symbiodinium natans</name>
    <dbReference type="NCBI Taxonomy" id="878477"/>
    <lineage>
        <taxon>Eukaryota</taxon>
        <taxon>Sar</taxon>
        <taxon>Alveolata</taxon>
        <taxon>Dinophyceae</taxon>
        <taxon>Suessiales</taxon>
        <taxon>Symbiodiniaceae</taxon>
        <taxon>Symbiodinium</taxon>
    </lineage>
</organism>
<evidence type="ECO:0000313" key="5">
    <source>
        <dbReference type="EMBL" id="CAE7348207.1"/>
    </source>
</evidence>
<dbReference type="InterPro" id="IPR036986">
    <property type="entry name" value="S4_RNA-bd_sf"/>
</dbReference>